<gene>
    <name evidence="3" type="ORF">LWI28_018465</name>
</gene>
<feature type="coiled-coil region" evidence="1">
    <location>
        <begin position="708"/>
        <end position="735"/>
    </location>
</feature>
<feature type="coiled-coil region" evidence="1">
    <location>
        <begin position="775"/>
        <end position="802"/>
    </location>
</feature>
<organism evidence="3 4">
    <name type="scientific">Acer negundo</name>
    <name type="common">Box elder</name>
    <dbReference type="NCBI Taxonomy" id="4023"/>
    <lineage>
        <taxon>Eukaryota</taxon>
        <taxon>Viridiplantae</taxon>
        <taxon>Streptophyta</taxon>
        <taxon>Embryophyta</taxon>
        <taxon>Tracheophyta</taxon>
        <taxon>Spermatophyta</taxon>
        <taxon>Magnoliopsida</taxon>
        <taxon>eudicotyledons</taxon>
        <taxon>Gunneridae</taxon>
        <taxon>Pentapetalae</taxon>
        <taxon>rosids</taxon>
        <taxon>malvids</taxon>
        <taxon>Sapindales</taxon>
        <taxon>Sapindaceae</taxon>
        <taxon>Hippocastanoideae</taxon>
        <taxon>Acereae</taxon>
        <taxon>Acer</taxon>
    </lineage>
</organism>
<feature type="compositionally biased region" description="Low complexity" evidence="2">
    <location>
        <begin position="913"/>
        <end position="931"/>
    </location>
</feature>
<proteinExistence type="predicted"/>
<protein>
    <submittedName>
        <fullName evidence="3">Uncharacterized protein</fullName>
    </submittedName>
</protein>
<accession>A0AAD5NM06</accession>
<dbReference type="AlphaFoldDB" id="A0AAD5NM06"/>
<feature type="region of interest" description="Disordered" evidence="2">
    <location>
        <begin position="600"/>
        <end position="653"/>
    </location>
</feature>
<evidence type="ECO:0000256" key="2">
    <source>
        <dbReference type="SAM" id="MobiDB-lite"/>
    </source>
</evidence>
<feature type="region of interest" description="Disordered" evidence="2">
    <location>
        <begin position="551"/>
        <end position="573"/>
    </location>
</feature>
<feature type="region of interest" description="Disordered" evidence="2">
    <location>
        <begin position="348"/>
        <end position="424"/>
    </location>
</feature>
<reference evidence="3" key="1">
    <citation type="journal article" date="2022" name="Plant J.">
        <title>Strategies of tolerance reflected in two North American maple genomes.</title>
        <authorList>
            <person name="McEvoy S.L."/>
            <person name="Sezen U.U."/>
            <person name="Trouern-Trend A."/>
            <person name="McMahon S.M."/>
            <person name="Schaberg P.G."/>
            <person name="Yang J."/>
            <person name="Wegrzyn J.L."/>
            <person name="Swenson N.G."/>
        </authorList>
    </citation>
    <scope>NUCLEOTIDE SEQUENCE</scope>
    <source>
        <strain evidence="3">91603</strain>
    </source>
</reference>
<feature type="compositionally biased region" description="Low complexity" evidence="2">
    <location>
        <begin position="613"/>
        <end position="625"/>
    </location>
</feature>
<evidence type="ECO:0000256" key="1">
    <source>
        <dbReference type="SAM" id="Coils"/>
    </source>
</evidence>
<reference evidence="3" key="2">
    <citation type="submission" date="2023-02" db="EMBL/GenBank/DDBJ databases">
        <authorList>
            <person name="Swenson N.G."/>
            <person name="Wegrzyn J.L."/>
            <person name="Mcevoy S.L."/>
        </authorList>
    </citation>
    <scope>NUCLEOTIDE SEQUENCE</scope>
    <source>
        <strain evidence="3">91603</strain>
        <tissue evidence="3">Leaf</tissue>
    </source>
</reference>
<dbReference type="Proteomes" id="UP001064489">
    <property type="component" value="Chromosome 7"/>
</dbReference>
<sequence length="931" mass="102896">MSRATCACQGGRAAAKSSSYIKLKIPSQRLKMEEVPRNRRPHLLTFTAIEPCAFDTEVNVVADREIEKYAERFDIPKAVVLFLSNQRAVWNPPKGAVAIYGTMLTSGVTLPLQPFISRFLAAAGIAPAQLAPNSYKTLVSLWYLWKLIGAKEPPTPQEIRNFYTLGRSDNGGTFYLQFTSSSHWIPREFEERVPPPFSKDHKGLIWGFPSSKKYWKNSWFFVRGDWGETVVADPSQYLNKDRVSRHFCSPEIWNKTPTKLTKDQARNVVRAAQKSWESRDRLELFVESNLIRLGLFMTLSRHRRRLYGVDVVVGDQAKKAKCVDKVSQKEAAAQLAQGIAPPDQDLVEHVYEPDPNFSSEPFVQGQEDSPARPRDPKRKPLRGTSSGRVAKETAGRKVTKTAAGSSAPEASRAQKTVTVEVGPEAHHVQVMVKNLDDNDEDQETLNDLISKEHSLKSRSDRPPAIHSLLSFNLAQCGDQDPQPSSAAMAQATQIPAQAPSDLLVKPLANPSTKLTVSRQLVFTDFDEEVTNENVPPERPIDQADKILMGSSQRSPLTEGNVTQEGGVEVPPPREVATTVSLVGLTSAGQTAGMLHVDIARLDQTAPRSRGQRRTSSSISRSARGRTNLSQHQTFIPSRAYSESGVPSSSHRSSVDPLDMLWCMSTGRGYIGEGYWNDSRVTSSSERIHAVFNNGVYAVEELTRALISQERQASEIAQLKRELVEKNEVLKSASTSELKIKQGFEERLRQWEVTEDDLRRTLAITENKAFVATKILKELSLRNNQLEASTAKAELRSVELESRVIFAEQEVAKSVGEAKTAKETLAAAQCLILESHQKAKEAKLHFEKLAEDLSNQQLPSVSSLVTFHADDKVAPSGEIVDVGPLLNVDYSPFMSDDPDEISWPDFGDLSKGYGDSPLGTSGPGGPSDTSQG</sequence>
<name>A0AAD5NM06_ACENE</name>
<feature type="compositionally biased region" description="Polar residues" evidence="2">
    <location>
        <begin position="551"/>
        <end position="563"/>
    </location>
</feature>
<keyword evidence="4" id="KW-1185">Reference proteome</keyword>
<feature type="compositionally biased region" description="Polar residues" evidence="2">
    <location>
        <begin position="626"/>
        <end position="635"/>
    </location>
</feature>
<dbReference type="EMBL" id="JAJSOW010000104">
    <property type="protein sequence ID" value="KAI9169845.1"/>
    <property type="molecule type" value="Genomic_DNA"/>
</dbReference>
<keyword evidence="1" id="KW-0175">Coiled coil</keyword>
<feature type="compositionally biased region" description="Low complexity" evidence="2">
    <location>
        <begin position="641"/>
        <end position="651"/>
    </location>
</feature>
<comment type="caution">
    <text evidence="3">The sequence shown here is derived from an EMBL/GenBank/DDBJ whole genome shotgun (WGS) entry which is preliminary data.</text>
</comment>
<feature type="region of interest" description="Disordered" evidence="2">
    <location>
        <begin position="896"/>
        <end position="931"/>
    </location>
</feature>
<evidence type="ECO:0000313" key="4">
    <source>
        <dbReference type="Proteomes" id="UP001064489"/>
    </source>
</evidence>
<evidence type="ECO:0000313" key="3">
    <source>
        <dbReference type="EMBL" id="KAI9169845.1"/>
    </source>
</evidence>